<dbReference type="Proteomes" id="UP001281410">
    <property type="component" value="Unassembled WGS sequence"/>
</dbReference>
<gene>
    <name evidence="1" type="ORF">Dsin_026146</name>
</gene>
<accession>A0AAE0DXU1</accession>
<comment type="caution">
    <text evidence="1">The sequence shown here is derived from an EMBL/GenBank/DDBJ whole genome shotgun (WGS) entry which is preliminary data.</text>
</comment>
<keyword evidence="2" id="KW-1185">Reference proteome</keyword>
<evidence type="ECO:0000313" key="1">
    <source>
        <dbReference type="EMBL" id="KAK3194836.1"/>
    </source>
</evidence>
<proteinExistence type="predicted"/>
<protein>
    <submittedName>
        <fullName evidence="1">Uncharacterized protein</fullName>
    </submittedName>
</protein>
<reference evidence="1" key="1">
    <citation type="journal article" date="2023" name="Plant J.">
        <title>Genome sequences and population genomics provide insights into the demographic history, inbreeding, and mutation load of two 'living fossil' tree species of Dipteronia.</title>
        <authorList>
            <person name="Feng Y."/>
            <person name="Comes H.P."/>
            <person name="Chen J."/>
            <person name="Zhu S."/>
            <person name="Lu R."/>
            <person name="Zhang X."/>
            <person name="Li P."/>
            <person name="Qiu J."/>
            <person name="Olsen K.M."/>
            <person name="Qiu Y."/>
        </authorList>
    </citation>
    <scope>NUCLEOTIDE SEQUENCE</scope>
    <source>
        <strain evidence="1">NBL</strain>
    </source>
</reference>
<evidence type="ECO:0000313" key="2">
    <source>
        <dbReference type="Proteomes" id="UP001281410"/>
    </source>
</evidence>
<dbReference type="AlphaFoldDB" id="A0AAE0DXU1"/>
<name>A0AAE0DXU1_9ROSI</name>
<organism evidence="1 2">
    <name type="scientific">Dipteronia sinensis</name>
    <dbReference type="NCBI Taxonomy" id="43782"/>
    <lineage>
        <taxon>Eukaryota</taxon>
        <taxon>Viridiplantae</taxon>
        <taxon>Streptophyta</taxon>
        <taxon>Embryophyta</taxon>
        <taxon>Tracheophyta</taxon>
        <taxon>Spermatophyta</taxon>
        <taxon>Magnoliopsida</taxon>
        <taxon>eudicotyledons</taxon>
        <taxon>Gunneridae</taxon>
        <taxon>Pentapetalae</taxon>
        <taxon>rosids</taxon>
        <taxon>malvids</taxon>
        <taxon>Sapindales</taxon>
        <taxon>Sapindaceae</taxon>
        <taxon>Hippocastanoideae</taxon>
        <taxon>Acereae</taxon>
        <taxon>Dipteronia</taxon>
    </lineage>
</organism>
<sequence>MEEGETSDRSSEQISFLSSKKWRDNWDGFVGRLFDVNESGQMVFKKRKLEVQSIDISEHDKFYTIGSMVTVPWSIFEIIVNETGKLDSYHPDTPTSSCISAIFLPHSEDIQTERIKKPQGLEQQKTR</sequence>
<dbReference type="EMBL" id="JANJYJ010000008">
    <property type="protein sequence ID" value="KAK3194836.1"/>
    <property type="molecule type" value="Genomic_DNA"/>
</dbReference>